<evidence type="ECO:0000313" key="1">
    <source>
        <dbReference type="EMBL" id="KAF5341487.1"/>
    </source>
</evidence>
<evidence type="ECO:0000313" key="2">
    <source>
        <dbReference type="Proteomes" id="UP000559256"/>
    </source>
</evidence>
<name>A0A8H5FLY4_9AGAR</name>
<dbReference type="InterPro" id="IPR015889">
    <property type="entry name" value="Intradiol_dOase_core"/>
</dbReference>
<dbReference type="OrthoDB" id="121380at2759"/>
<organism evidence="1 2">
    <name type="scientific">Tetrapyrgos nigripes</name>
    <dbReference type="NCBI Taxonomy" id="182062"/>
    <lineage>
        <taxon>Eukaryota</taxon>
        <taxon>Fungi</taxon>
        <taxon>Dikarya</taxon>
        <taxon>Basidiomycota</taxon>
        <taxon>Agaricomycotina</taxon>
        <taxon>Agaricomycetes</taxon>
        <taxon>Agaricomycetidae</taxon>
        <taxon>Agaricales</taxon>
        <taxon>Marasmiineae</taxon>
        <taxon>Marasmiaceae</taxon>
        <taxon>Tetrapyrgos</taxon>
    </lineage>
</organism>
<dbReference type="SUPFAM" id="SSF49482">
    <property type="entry name" value="Aromatic compound dioxygenase"/>
    <property type="match status" value="1"/>
</dbReference>
<evidence type="ECO:0008006" key="3">
    <source>
        <dbReference type="Google" id="ProtNLM"/>
    </source>
</evidence>
<dbReference type="AlphaFoldDB" id="A0A8H5FLY4"/>
<dbReference type="GO" id="GO:0005506">
    <property type="term" value="F:iron ion binding"/>
    <property type="evidence" value="ECO:0007669"/>
    <property type="project" value="InterPro"/>
</dbReference>
<dbReference type="GO" id="GO:0016702">
    <property type="term" value="F:oxidoreductase activity, acting on single donors with incorporation of molecular oxygen, incorporation of two atoms of oxygen"/>
    <property type="evidence" value="ECO:0007669"/>
    <property type="project" value="InterPro"/>
</dbReference>
<dbReference type="EMBL" id="JAACJM010000163">
    <property type="protein sequence ID" value="KAF5341487.1"/>
    <property type="molecule type" value="Genomic_DNA"/>
</dbReference>
<proteinExistence type="predicted"/>
<reference evidence="1 2" key="1">
    <citation type="journal article" date="2020" name="ISME J.">
        <title>Uncovering the hidden diversity of litter-decomposition mechanisms in mushroom-forming fungi.</title>
        <authorList>
            <person name="Floudas D."/>
            <person name="Bentzer J."/>
            <person name="Ahren D."/>
            <person name="Johansson T."/>
            <person name="Persson P."/>
            <person name="Tunlid A."/>
        </authorList>
    </citation>
    <scope>NUCLEOTIDE SEQUENCE [LARGE SCALE GENOMIC DNA]</scope>
    <source>
        <strain evidence="1 2">CBS 291.85</strain>
    </source>
</reference>
<comment type="caution">
    <text evidence="1">The sequence shown here is derived from an EMBL/GenBank/DDBJ whole genome shotgun (WGS) entry which is preliminary data.</text>
</comment>
<dbReference type="PANTHER" id="PTHR34315">
    <property type="match status" value="1"/>
</dbReference>
<dbReference type="Gene3D" id="2.60.130.10">
    <property type="entry name" value="Aromatic compound dioxygenase"/>
    <property type="match status" value="1"/>
</dbReference>
<protein>
    <recommendedName>
        <fullName evidence="3">Aromatic compound dioxygenase</fullName>
    </recommendedName>
</protein>
<accession>A0A8H5FLY4</accession>
<keyword evidence="2" id="KW-1185">Reference proteome</keyword>
<dbReference type="Proteomes" id="UP000559256">
    <property type="component" value="Unassembled WGS sequence"/>
</dbReference>
<gene>
    <name evidence="1" type="ORF">D9758_013935</name>
</gene>
<dbReference type="PANTHER" id="PTHR34315:SF1">
    <property type="entry name" value="INTRADIOL RING-CLEAVAGE DIOXYGENASES DOMAIN-CONTAINING PROTEIN-RELATED"/>
    <property type="match status" value="1"/>
</dbReference>
<sequence>MAEIIRSYGSSSPELPLLASKNNITRLLDKSENASGAESTISRPQLSGPGVEVDVLLYCLSYKLTLNDSSKMLFATSVICAAVLAGIALAAPLERRDCSAEVAAYNLARHSARVDVDSKRSIYPTMPNQVCVLAPETVRQHEVQLSSSLVRSDITEGQPGIFMLLDIGVLDITTCQPIEGAMVEVWQPNNVGDYGKTFLRGAFQTGSNGIVEFTTIFPGHPADGANHINLAVHTGSSMSSGVSHNGQVFFTDPWTTIIGASEGYSANTNPRIMNANDPNYAAANSDGYNAIVDMESIGDDWPSGVVGYITVGINPNNLV</sequence>